<evidence type="ECO:0000256" key="6">
    <source>
        <dbReference type="ARBA" id="ARBA00022833"/>
    </source>
</evidence>
<organism evidence="10 11">
    <name type="scientific">Thomasclavelia spiroformis</name>
    <dbReference type="NCBI Taxonomy" id="29348"/>
    <lineage>
        <taxon>Bacteria</taxon>
        <taxon>Bacillati</taxon>
        <taxon>Bacillota</taxon>
        <taxon>Erysipelotrichia</taxon>
        <taxon>Erysipelotrichales</taxon>
        <taxon>Coprobacillaceae</taxon>
        <taxon>Thomasclavelia</taxon>
    </lineage>
</organism>
<dbReference type="GO" id="GO:0009168">
    <property type="term" value="P:purine ribonucleoside monophosphate biosynthetic process"/>
    <property type="evidence" value="ECO:0007669"/>
    <property type="project" value="InterPro"/>
</dbReference>
<dbReference type="PANTHER" id="PTHR11409:SF43">
    <property type="entry name" value="ADENOSINE DEAMINASE"/>
    <property type="match status" value="1"/>
</dbReference>
<feature type="transmembrane region" description="Helical" evidence="8">
    <location>
        <begin position="227"/>
        <end position="250"/>
    </location>
</feature>
<dbReference type="EC" id="3.5.4.4" evidence="3"/>
<keyword evidence="6" id="KW-0862">Zinc</keyword>
<dbReference type="Gene3D" id="3.20.20.140">
    <property type="entry name" value="Metal-dependent hydrolases"/>
    <property type="match status" value="1"/>
</dbReference>
<dbReference type="GO" id="GO:0005829">
    <property type="term" value="C:cytosol"/>
    <property type="evidence" value="ECO:0007669"/>
    <property type="project" value="TreeGrafter"/>
</dbReference>
<dbReference type="AlphaFoldDB" id="A0A1Y4QLA1"/>
<dbReference type="GO" id="GO:0046103">
    <property type="term" value="P:inosine biosynthetic process"/>
    <property type="evidence" value="ECO:0007669"/>
    <property type="project" value="TreeGrafter"/>
</dbReference>
<feature type="coiled-coil region" evidence="7">
    <location>
        <begin position="896"/>
        <end position="927"/>
    </location>
</feature>
<evidence type="ECO:0000259" key="9">
    <source>
        <dbReference type="Pfam" id="PF00962"/>
    </source>
</evidence>
<proteinExistence type="inferred from homology"/>
<comment type="caution">
    <text evidence="10">The sequence shown here is derived from an EMBL/GenBank/DDBJ whole genome shotgun (WGS) entry which is preliminary data.</text>
</comment>
<keyword evidence="7" id="KW-0175">Coiled coil</keyword>
<gene>
    <name evidence="10" type="ORF">B5E91_06945</name>
</gene>
<accession>A0A1Y4QLA1</accession>
<dbReference type="InterPro" id="IPR006650">
    <property type="entry name" value="A/AMP_deam_AS"/>
</dbReference>
<evidence type="ECO:0000313" key="10">
    <source>
        <dbReference type="EMBL" id="OUQ05053.1"/>
    </source>
</evidence>
<reference evidence="11" key="1">
    <citation type="submission" date="2017-04" db="EMBL/GenBank/DDBJ databases">
        <title>Function of individual gut microbiota members based on whole genome sequencing of pure cultures obtained from chicken caecum.</title>
        <authorList>
            <person name="Medvecky M."/>
            <person name="Cejkova D."/>
            <person name="Polansky O."/>
            <person name="Karasova D."/>
            <person name="Kubasova T."/>
            <person name="Cizek A."/>
            <person name="Rychlik I."/>
        </authorList>
    </citation>
    <scope>NUCLEOTIDE SEQUENCE [LARGE SCALE GENOMIC DNA]</scope>
    <source>
        <strain evidence="11">An149</strain>
    </source>
</reference>
<comment type="similarity">
    <text evidence="2">Belongs to the metallo-dependent hydrolases superfamily. Adenosine and AMP deaminases family.</text>
</comment>
<dbReference type="EMBL" id="NFLB01000007">
    <property type="protein sequence ID" value="OUQ05053.1"/>
    <property type="molecule type" value="Genomic_DNA"/>
</dbReference>
<feature type="domain" description="Adenosine deaminase" evidence="9">
    <location>
        <begin position="796"/>
        <end position="909"/>
    </location>
</feature>
<comment type="cofactor">
    <cofactor evidence="1">
        <name>Zn(2+)</name>
        <dbReference type="ChEBI" id="CHEBI:29105"/>
    </cofactor>
</comment>
<dbReference type="Pfam" id="PF00962">
    <property type="entry name" value="A_deaminase"/>
    <property type="match status" value="1"/>
</dbReference>
<evidence type="ECO:0000256" key="8">
    <source>
        <dbReference type="SAM" id="Phobius"/>
    </source>
</evidence>
<dbReference type="GO" id="GO:0043103">
    <property type="term" value="P:hypoxanthine salvage"/>
    <property type="evidence" value="ECO:0007669"/>
    <property type="project" value="TreeGrafter"/>
</dbReference>
<evidence type="ECO:0000256" key="5">
    <source>
        <dbReference type="ARBA" id="ARBA00022801"/>
    </source>
</evidence>
<dbReference type="PANTHER" id="PTHR11409">
    <property type="entry name" value="ADENOSINE DEAMINASE"/>
    <property type="match status" value="1"/>
</dbReference>
<keyword evidence="4" id="KW-0479">Metal-binding</keyword>
<dbReference type="InterPro" id="IPR001365">
    <property type="entry name" value="A_deaminase_dom"/>
</dbReference>
<dbReference type="GO" id="GO:0004000">
    <property type="term" value="F:adenosine deaminase activity"/>
    <property type="evidence" value="ECO:0007669"/>
    <property type="project" value="TreeGrafter"/>
</dbReference>
<name>A0A1Y4QLA1_9FIRM</name>
<keyword evidence="8" id="KW-0472">Membrane</keyword>
<sequence>MANSKENYLRMLILFLPYLDCRFFHKNTFSQEELENEILMGIEHHGHIHNLDMVKSTIQFYYSKNDTYHLDDFYEMLKNAAQSLLTYHHNRLCIDMFDDNMVDEAKKYISFYHNKTLDYLELNKLIADSLLAAFYNCYNDYDLEFCLDHNMIQTVSVVNHQLNTILLKGIAETHIHIVGSIPFEKQWNWLGHEILDHHENVRLILKAIDDDKSVKFQKQRYGYNGSLTNLIIATMMLRLLLMLYLVYYFYNKDVDLESYLCKFEEKLNGKIKVNYVKLINYYMTGLAIDDFNYNDFDGLIVAIEKVIYGLSNYQKDGSFSKKVYQDFVRRFIENKDLDVNKYIEYILQHQSIAYIKEKNDQRFKEFFLHYIKVKNFIHSFIVQSSDIKGFLEFQYFFRRQHMIFDIQPNMFKNIFDTYLYDQVKFLEIRIGHVKFKYSSKLENYENLYASKINVNETVKIYYKTVLDFVTSYLTFLKTLPSNSLVPQVGLILHFNKRYDDIEKCWDNYFKVKDDSLIRYKQYQEECFLNLIIFQKIRAEIPYADEYLVGIDGASNELLSEPWVLAPIFRSVKDKYKSILKDKAFNRYGIKLLATKDLGITYHVGEVFHSIASGLRHVDEVIDYYGYQNGERIGHGTILGISIDNYVDNHRIISLPAIELLDNLLWLYHLKAYKNLFKDISISYLEEQIWKITHFIYDINGHLGGNSEGINIHHLYLAYKKQFAGLDFVKDEYYLLNCEANFSSKNCIFKNSKNWNEDLLFYSRHCRCFLKKMTRMIQIDTSDETIINIYKEAQQYVINKIAYKGIIIETNPVSNANIGEFNSMNDHPIFMMNDSFDKDHNHVMVSVNTDDPGVFGTTLKNQYGFILQVLIDKGVPMEKALKWIDMTRENGLNSTFINRTKKTKKEIEEELNKIKRILEEKLNRREDNK</sequence>
<dbReference type="GO" id="GO:0046872">
    <property type="term" value="F:metal ion binding"/>
    <property type="evidence" value="ECO:0007669"/>
    <property type="project" value="UniProtKB-KW"/>
</dbReference>
<dbReference type="PROSITE" id="PS00485">
    <property type="entry name" value="A_DEAMINASE"/>
    <property type="match status" value="1"/>
</dbReference>
<protein>
    <recommendedName>
        <fullName evidence="3">adenosine deaminase</fullName>
        <ecNumber evidence="3">3.5.4.4</ecNumber>
    </recommendedName>
</protein>
<dbReference type="InterPro" id="IPR006330">
    <property type="entry name" value="Ado/ade_deaminase"/>
</dbReference>
<evidence type="ECO:0000256" key="7">
    <source>
        <dbReference type="SAM" id="Coils"/>
    </source>
</evidence>
<keyword evidence="8" id="KW-0812">Transmembrane</keyword>
<dbReference type="RefSeq" id="WP_087256356.1">
    <property type="nucleotide sequence ID" value="NZ_NFLB01000007.1"/>
</dbReference>
<evidence type="ECO:0000256" key="3">
    <source>
        <dbReference type="ARBA" id="ARBA00012784"/>
    </source>
</evidence>
<evidence type="ECO:0000256" key="4">
    <source>
        <dbReference type="ARBA" id="ARBA00022723"/>
    </source>
</evidence>
<dbReference type="GO" id="GO:0006154">
    <property type="term" value="P:adenosine catabolic process"/>
    <property type="evidence" value="ECO:0007669"/>
    <property type="project" value="TreeGrafter"/>
</dbReference>
<evidence type="ECO:0000256" key="1">
    <source>
        <dbReference type="ARBA" id="ARBA00001947"/>
    </source>
</evidence>
<dbReference type="InterPro" id="IPR032466">
    <property type="entry name" value="Metal_Hydrolase"/>
</dbReference>
<dbReference type="SUPFAM" id="SSF51556">
    <property type="entry name" value="Metallo-dependent hydrolases"/>
    <property type="match status" value="1"/>
</dbReference>
<evidence type="ECO:0000256" key="2">
    <source>
        <dbReference type="ARBA" id="ARBA00006676"/>
    </source>
</evidence>
<keyword evidence="8" id="KW-1133">Transmembrane helix</keyword>
<evidence type="ECO:0000313" key="11">
    <source>
        <dbReference type="Proteomes" id="UP000196258"/>
    </source>
</evidence>
<keyword evidence="5" id="KW-0378">Hydrolase</keyword>
<dbReference type="Proteomes" id="UP000196258">
    <property type="component" value="Unassembled WGS sequence"/>
</dbReference>